<reference evidence="1" key="2">
    <citation type="journal article" date="2023" name="Plant Pathol.">
        <title>Dismantling and reorganizing Pseudomonas marginalis sensu#lato.</title>
        <authorList>
            <person name="Sawada H."/>
            <person name="Fujikawa T."/>
            <person name="Satou M."/>
        </authorList>
    </citation>
    <scope>NUCLEOTIDE SEQUENCE</scope>
    <source>
        <strain evidence="1">MAFF 301350</strain>
    </source>
</reference>
<dbReference type="Proteomes" id="UP001106592">
    <property type="component" value="Unassembled WGS sequence"/>
</dbReference>
<proteinExistence type="predicted"/>
<reference evidence="1" key="1">
    <citation type="journal article" date="2022" name="Int. J. Syst. Evol. Microbiol.">
        <title>Pseudomonas aegrilactucae sp. nov. and Pseudomonas morbosilactucae sp. nov., pathogens causing bacterial rot of lettuce in Japan.</title>
        <authorList>
            <person name="Sawada H."/>
            <person name="Fujikawa T."/>
            <person name="Satou M."/>
        </authorList>
    </citation>
    <scope>NUCLEOTIDE SEQUENCE</scope>
    <source>
        <strain evidence="1">MAFF 301350</strain>
    </source>
</reference>
<keyword evidence="2" id="KW-1185">Reference proteome</keyword>
<evidence type="ECO:0000313" key="2">
    <source>
        <dbReference type="Proteomes" id="UP001106592"/>
    </source>
</evidence>
<accession>A0A9Q2XI46</accession>
<gene>
    <name evidence="1" type="ORF">KUO17_10735</name>
</gene>
<organism evidence="1 2">
    <name type="scientific">Pseudomonas aegrilactucae</name>
    <dbReference type="NCBI Taxonomy" id="2854028"/>
    <lineage>
        <taxon>Bacteria</taxon>
        <taxon>Pseudomonadati</taxon>
        <taxon>Pseudomonadota</taxon>
        <taxon>Gammaproteobacteria</taxon>
        <taxon>Pseudomonadales</taxon>
        <taxon>Pseudomonadaceae</taxon>
        <taxon>Pseudomonas</taxon>
    </lineage>
</organism>
<sequence>MSEHHQFIFPRYRHVQAPDWKGLEHRLLSQGLLEPAPAQALDETGDSEGCLWTSPLYRPSHELFRLVEVEPDEEQVLVLFEFARGSPFVCIGENFAGPCLPGQRQDDQTPDEALMEFIGDAIDLPTTTWSGADGVDYHLMELDFDFSFGVGEQVLRTDRLDRAQTERLAALIGDLCGQHMSCAHRHR</sequence>
<dbReference type="RefSeq" id="WP_217975545.1">
    <property type="nucleotide sequence ID" value="NZ_JAHTBI010000037.1"/>
</dbReference>
<dbReference type="EMBL" id="JAHTBI010000037">
    <property type="protein sequence ID" value="MBV6287497.1"/>
    <property type="molecule type" value="Genomic_DNA"/>
</dbReference>
<name>A0A9Q2XI46_9PSED</name>
<comment type="caution">
    <text evidence="1">The sequence shown here is derived from an EMBL/GenBank/DDBJ whole genome shotgun (WGS) entry which is preliminary data.</text>
</comment>
<dbReference type="AlphaFoldDB" id="A0A9Q2XI46"/>
<evidence type="ECO:0000313" key="1">
    <source>
        <dbReference type="EMBL" id="MBV6287497.1"/>
    </source>
</evidence>
<protein>
    <submittedName>
        <fullName evidence="1">Uncharacterized protein</fullName>
    </submittedName>
</protein>